<dbReference type="EMBL" id="CP030104">
    <property type="protein sequence ID" value="AWX44043.1"/>
    <property type="molecule type" value="Genomic_DNA"/>
</dbReference>
<organism evidence="4 5">
    <name type="scientific">Flagellimonas maritima</name>
    <dbReference type="NCBI Taxonomy" id="1383885"/>
    <lineage>
        <taxon>Bacteria</taxon>
        <taxon>Pseudomonadati</taxon>
        <taxon>Bacteroidota</taxon>
        <taxon>Flavobacteriia</taxon>
        <taxon>Flavobacteriales</taxon>
        <taxon>Flavobacteriaceae</taxon>
        <taxon>Flagellimonas</taxon>
    </lineage>
</organism>
<dbReference type="EC" id="1.1.1.1" evidence="4"/>
<proteinExistence type="inferred from homology"/>
<dbReference type="InterPro" id="IPR036291">
    <property type="entry name" value="NAD(P)-bd_dom_sf"/>
</dbReference>
<keyword evidence="5" id="KW-1185">Reference proteome</keyword>
<dbReference type="InterPro" id="IPR013149">
    <property type="entry name" value="ADH-like_C"/>
</dbReference>
<dbReference type="PROSITE" id="PS00059">
    <property type="entry name" value="ADH_ZINC"/>
    <property type="match status" value="1"/>
</dbReference>
<dbReference type="PANTHER" id="PTHR11695:SF648">
    <property type="entry name" value="ZINC-BINDING OXIDOREDUCTASE"/>
    <property type="match status" value="1"/>
</dbReference>
<dbReference type="GO" id="GO:0008270">
    <property type="term" value="F:zinc ion binding"/>
    <property type="evidence" value="ECO:0007669"/>
    <property type="project" value="InterPro"/>
</dbReference>
<dbReference type="Gene3D" id="3.40.50.720">
    <property type="entry name" value="NAD(P)-binding Rossmann-like Domain"/>
    <property type="match status" value="1"/>
</dbReference>
<name>A0A2Z4LQH7_9FLAO</name>
<sequence>MKAVIYKKYGAPDVLELKEIDKPTPKDNEVLIKIFAATVTSGDVRLRSSDFPPLFWLPARLIFGLFKPKKKILGHEFSGIIEGKGRNATKFKIGDEVFGTTTMQNSGSYAEFTCLPEQWKHGVIDLKPTNLNFKEAAALPIGSMTALFLLEKAKISEGKNVLIYGASGSVGSYAVQVAKYFGASVTGVCGTSNINMIKSLGAVKVIDYKKEDYTLFNGKFDIVFDAVGKTTKSKAKKVLKKDGVFISVKMLTKEKREHLLRLKELAEKEKLKPFIDSCYQLEDIVSAHEYVDQGHKRGNVVIEISQ</sequence>
<dbReference type="Pfam" id="PF00107">
    <property type="entry name" value="ADH_zinc_N"/>
    <property type="match status" value="1"/>
</dbReference>
<dbReference type="InterPro" id="IPR020843">
    <property type="entry name" value="ER"/>
</dbReference>
<dbReference type="CDD" id="cd08267">
    <property type="entry name" value="MDR1"/>
    <property type="match status" value="1"/>
</dbReference>
<reference evidence="4 5" key="1">
    <citation type="submission" date="2018-06" db="EMBL/GenBank/DDBJ databases">
        <title>Spongiibacterium sp. HME9304 Genome sequencing and assembly.</title>
        <authorList>
            <person name="Kang H."/>
            <person name="Kim H."/>
            <person name="Joh K."/>
        </authorList>
    </citation>
    <scope>NUCLEOTIDE SEQUENCE [LARGE SCALE GENOMIC DNA]</scope>
    <source>
        <strain evidence="4 5">HME9304</strain>
    </source>
</reference>
<keyword evidence="1 4" id="KW-0560">Oxidoreductase</keyword>
<dbReference type="KEGG" id="spon:HME9304_01043"/>
<dbReference type="Gene3D" id="3.90.180.10">
    <property type="entry name" value="Medium-chain alcohol dehydrogenases, catalytic domain"/>
    <property type="match status" value="1"/>
</dbReference>
<keyword evidence="2" id="KW-0479">Metal-binding</keyword>
<comment type="similarity">
    <text evidence="2">Belongs to the zinc-containing alcohol dehydrogenase family.</text>
</comment>
<dbReference type="SUPFAM" id="SSF51735">
    <property type="entry name" value="NAD(P)-binding Rossmann-fold domains"/>
    <property type="match status" value="1"/>
</dbReference>
<dbReference type="InterPro" id="IPR011032">
    <property type="entry name" value="GroES-like_sf"/>
</dbReference>
<dbReference type="RefSeq" id="WP_112377555.1">
    <property type="nucleotide sequence ID" value="NZ_CP030104.1"/>
</dbReference>
<evidence type="ECO:0000313" key="4">
    <source>
        <dbReference type="EMBL" id="AWX44043.1"/>
    </source>
</evidence>
<evidence type="ECO:0000313" key="5">
    <source>
        <dbReference type="Proteomes" id="UP000248536"/>
    </source>
</evidence>
<dbReference type="InterPro" id="IPR002328">
    <property type="entry name" value="ADH_Zn_CS"/>
</dbReference>
<evidence type="ECO:0000259" key="3">
    <source>
        <dbReference type="SMART" id="SM00829"/>
    </source>
</evidence>
<dbReference type="SMART" id="SM00829">
    <property type="entry name" value="PKS_ER"/>
    <property type="match status" value="1"/>
</dbReference>
<keyword evidence="2" id="KW-0862">Zinc</keyword>
<dbReference type="GO" id="GO:0004022">
    <property type="term" value="F:alcohol dehydrogenase (NAD+) activity"/>
    <property type="evidence" value="ECO:0007669"/>
    <property type="project" value="UniProtKB-EC"/>
</dbReference>
<protein>
    <submittedName>
        <fullName evidence="4">Alcohol dehydrogenase</fullName>
        <ecNumber evidence="4">1.1.1.1</ecNumber>
    </submittedName>
</protein>
<dbReference type="Proteomes" id="UP000248536">
    <property type="component" value="Chromosome"/>
</dbReference>
<evidence type="ECO:0000256" key="1">
    <source>
        <dbReference type="ARBA" id="ARBA00023002"/>
    </source>
</evidence>
<dbReference type="InterPro" id="IPR013154">
    <property type="entry name" value="ADH-like_N"/>
</dbReference>
<dbReference type="PANTHER" id="PTHR11695">
    <property type="entry name" value="ALCOHOL DEHYDROGENASE RELATED"/>
    <property type="match status" value="1"/>
</dbReference>
<dbReference type="AlphaFoldDB" id="A0A2Z4LQH7"/>
<feature type="domain" description="Enoyl reductase (ER)" evidence="3">
    <location>
        <begin position="10"/>
        <end position="302"/>
    </location>
</feature>
<dbReference type="SUPFAM" id="SSF50129">
    <property type="entry name" value="GroES-like"/>
    <property type="match status" value="1"/>
</dbReference>
<dbReference type="OrthoDB" id="9787435at2"/>
<dbReference type="Pfam" id="PF08240">
    <property type="entry name" value="ADH_N"/>
    <property type="match status" value="1"/>
</dbReference>
<evidence type="ECO:0000256" key="2">
    <source>
        <dbReference type="RuleBase" id="RU361277"/>
    </source>
</evidence>
<dbReference type="InterPro" id="IPR050700">
    <property type="entry name" value="YIM1/Zinc_Alcohol_DH_Fams"/>
</dbReference>
<gene>
    <name evidence="4" type="ORF">HME9304_01043</name>
</gene>
<comment type="cofactor">
    <cofactor evidence="2">
        <name>Zn(2+)</name>
        <dbReference type="ChEBI" id="CHEBI:29105"/>
    </cofactor>
</comment>
<accession>A0A2Z4LQH7</accession>